<feature type="region of interest" description="Disordered" evidence="4">
    <location>
        <begin position="781"/>
        <end position="806"/>
    </location>
</feature>
<dbReference type="InterPro" id="IPR050734">
    <property type="entry name" value="PIH1/Kintoun_subfamily"/>
</dbReference>
<accession>A0AAV7MLB8</accession>
<evidence type="ECO:0000256" key="1">
    <source>
        <dbReference type="ARBA" id="ARBA00022490"/>
    </source>
</evidence>
<dbReference type="InterPro" id="IPR012981">
    <property type="entry name" value="PIH1_N"/>
</dbReference>
<comment type="function">
    <text evidence="3">Required for cytoplasmic pre-assembly of axonemal dyneins, thereby playing a central role in motility in cilia and flagella. Involved in pre-assembly of dynein arm complexes in the cytoplasm before intraflagellar transport loads them for the ciliary compartment.</text>
</comment>
<feature type="region of interest" description="Disordered" evidence="4">
    <location>
        <begin position="196"/>
        <end position="256"/>
    </location>
</feature>
<dbReference type="GeneID" id="138260319"/>
<evidence type="ECO:0000313" key="7">
    <source>
        <dbReference type="EMBL" id="KAJ1104137.1"/>
    </source>
</evidence>
<comment type="caution">
    <text evidence="7">The sequence shown here is derived from an EMBL/GenBank/DDBJ whole genome shotgun (WGS) entry which is preliminary data.</text>
</comment>
<organism evidence="7 8">
    <name type="scientific">Pleurodeles waltl</name>
    <name type="common">Iberian ribbed newt</name>
    <dbReference type="NCBI Taxonomy" id="8319"/>
    <lineage>
        <taxon>Eukaryota</taxon>
        <taxon>Metazoa</taxon>
        <taxon>Chordata</taxon>
        <taxon>Craniata</taxon>
        <taxon>Vertebrata</taxon>
        <taxon>Euteleostomi</taxon>
        <taxon>Amphibia</taxon>
        <taxon>Batrachia</taxon>
        <taxon>Caudata</taxon>
        <taxon>Salamandroidea</taxon>
        <taxon>Salamandridae</taxon>
        <taxon>Pleurodelinae</taxon>
        <taxon>Pleurodeles</taxon>
    </lineage>
</organism>
<feature type="region of interest" description="Disordered" evidence="4">
    <location>
        <begin position="826"/>
        <end position="845"/>
    </location>
</feature>
<dbReference type="EMBL" id="JANPWB010000013">
    <property type="protein sequence ID" value="KAJ1104137.1"/>
    <property type="molecule type" value="Genomic_DNA"/>
</dbReference>
<dbReference type="PANTHER" id="PTHR22997:SF3">
    <property type="entry name" value="PROTEIN KINTOUN"/>
    <property type="match status" value="1"/>
</dbReference>
<keyword evidence="1 3" id="KW-0963">Cytoplasm</keyword>
<dbReference type="InterPro" id="IPR008978">
    <property type="entry name" value="HSP20-like_chaperone"/>
</dbReference>
<protein>
    <recommendedName>
        <fullName evidence="3">Protein kintoun</fullName>
    </recommendedName>
    <alternativeName>
        <fullName evidence="3">Dynein assembly factor 2, axonemal</fullName>
    </alternativeName>
</protein>
<reference evidence="7" key="1">
    <citation type="journal article" date="2022" name="bioRxiv">
        <title>Sequencing and chromosome-scale assembly of the giantPleurodeles waltlgenome.</title>
        <authorList>
            <person name="Brown T."/>
            <person name="Elewa A."/>
            <person name="Iarovenko S."/>
            <person name="Subramanian E."/>
            <person name="Araus A.J."/>
            <person name="Petzold A."/>
            <person name="Susuki M."/>
            <person name="Suzuki K.-i.T."/>
            <person name="Hayashi T."/>
            <person name="Toyoda A."/>
            <person name="Oliveira C."/>
            <person name="Osipova E."/>
            <person name="Leigh N.D."/>
            <person name="Simon A."/>
            <person name="Yun M.H."/>
        </authorList>
    </citation>
    <scope>NUCLEOTIDE SEQUENCE</scope>
    <source>
        <strain evidence="7">20211129_DDA</strain>
        <tissue evidence="7">Liver</tissue>
    </source>
</reference>
<dbReference type="Proteomes" id="UP001066276">
    <property type="component" value="Chromosome 9"/>
</dbReference>
<proteinExistence type="inferred from homology"/>
<dbReference type="RefSeq" id="XP_069064802.1">
    <property type="nucleotide sequence ID" value="XM_069208701.1"/>
</dbReference>
<sequence>MATSRSGDKLEALDLSTEEVERLSQAFKDERFKQLFREYAEEISDPENRRLYEQEIRMMEQERGMDAKFVHPQPGHVLRTSLEGRQRCYINVCSNPLMGNPECKPGQGGQHWSLPYSLSPGREDLGKNSSEKHMIYDVVFHPDTLRMAGSNHKFKDIIDSTALEGVEKQFGVTLDKRNVKTLKVKYKGVPQATVLRTPLPGVNKPQNQDPNDPLRFPYPYEKVNGASTEDRPVADRQSPKGKDSKPQTSVDVPTEPRFTITHRSFVDLQDYRHSRDAVPSPVPKELLVTIDLPLLKSASDATLDIHERLLSLESQTPAYSLRVTLPYPVDETLGTAKFNKAKRQLLVTLPVVAQKCQSFVNASSLNADVDDACKSEVKQLVEKLDTKEDCEETICQEPMVSRPESSQTGQPFTVETRDGETEQEANTLGDNDSRVRSKALTVAESEGAQQSDGPCMAASEEPAVSDGPCVTDSESLPVPESGGSSLSPFNSDTLPPDVPGKTTESLNALPLAETENTVQTKNNVTRDFQMQEKPKEPCFTVHHKEQVPVSEEAESLCPQFQCIQDDTSVTVIIHVPQISKETFKSDAGTSHYNLCFTSEEVRKLYSLVFRFSHGNKLNPNEVTICIAKLNAVVQLTKASESCGLWEKCSFGIDENNLQDWLFVTEENVDRFLDDFVKPLPQEHCASEVQPVIEVVEVTDKSSHFRLKEPVTKYSDLPSGEEQRINNADHSTAERAVTVHLENMATNPTETQQTEENGEPSVSITNDETMEKVGHAPHCASKLEHLESSSPLPGGGRTKEPELRADATTSKCAASCHGAKQRSLRFRDQVEEKRELDEDDTPDVVSSAVDSEGAVSPAVQEIHPNDGSVHVITDHTTRCAFNFQNTMIYDLD</sequence>
<dbReference type="Pfam" id="PF08190">
    <property type="entry name" value="PIH1"/>
    <property type="match status" value="1"/>
</dbReference>
<feature type="compositionally biased region" description="Polar residues" evidence="4">
    <location>
        <begin position="403"/>
        <end position="413"/>
    </location>
</feature>
<feature type="compositionally biased region" description="Basic and acidic residues" evidence="4">
    <location>
        <begin position="826"/>
        <end position="835"/>
    </location>
</feature>
<evidence type="ECO:0000259" key="5">
    <source>
        <dbReference type="Pfam" id="PF08190"/>
    </source>
</evidence>
<dbReference type="Gene3D" id="2.60.40.790">
    <property type="match status" value="1"/>
</dbReference>
<dbReference type="InterPro" id="IPR034727">
    <property type="entry name" value="Kintoun"/>
</dbReference>
<dbReference type="GO" id="GO:0003351">
    <property type="term" value="P:epithelial cilium movement involved in extracellular fluid movement"/>
    <property type="evidence" value="ECO:0007669"/>
    <property type="project" value="TreeGrafter"/>
</dbReference>
<dbReference type="GO" id="GO:0005576">
    <property type="term" value="C:extracellular region"/>
    <property type="evidence" value="ECO:0007669"/>
    <property type="project" value="GOC"/>
</dbReference>
<gene>
    <name evidence="3" type="primary">DNAAF2</name>
    <name evidence="3" type="synonym">KTU</name>
    <name evidence="7" type="ORF">NDU88_001552</name>
</gene>
<dbReference type="AlphaFoldDB" id="A0AAV7MLB8"/>
<dbReference type="InterPro" id="IPR041442">
    <property type="entry name" value="PIH1D1/2/3_CS-like"/>
</dbReference>
<evidence type="ECO:0000256" key="2">
    <source>
        <dbReference type="ARBA" id="ARBA00024190"/>
    </source>
</evidence>
<dbReference type="GO" id="GO:0060285">
    <property type="term" value="P:cilium-dependent cell motility"/>
    <property type="evidence" value="ECO:0007669"/>
    <property type="project" value="UniProtKB-UniRule"/>
</dbReference>
<dbReference type="GO" id="GO:0070286">
    <property type="term" value="P:axonemal dynein complex assembly"/>
    <property type="evidence" value="ECO:0007669"/>
    <property type="project" value="UniProtKB-UniRule"/>
</dbReference>
<feature type="compositionally biased region" description="Basic and acidic residues" evidence="4">
    <location>
        <begin position="228"/>
        <end position="245"/>
    </location>
</feature>
<evidence type="ECO:0000256" key="3">
    <source>
        <dbReference type="HAMAP-Rule" id="MF_03069"/>
    </source>
</evidence>
<evidence type="ECO:0000256" key="4">
    <source>
        <dbReference type="SAM" id="MobiDB-lite"/>
    </source>
</evidence>
<feature type="domain" description="PIH1D1/2/3 CS-like" evidence="6">
    <location>
        <begin position="253"/>
        <end position="352"/>
    </location>
</feature>
<feature type="domain" description="PIH1 N-terminal" evidence="5">
    <location>
        <begin position="43"/>
        <end position="201"/>
    </location>
</feature>
<dbReference type="KEGG" id="pwl:138260319"/>
<evidence type="ECO:0000259" key="6">
    <source>
        <dbReference type="Pfam" id="PF18201"/>
    </source>
</evidence>
<evidence type="ECO:0000313" key="8">
    <source>
        <dbReference type="Proteomes" id="UP001066276"/>
    </source>
</evidence>
<dbReference type="GO" id="GO:0120293">
    <property type="term" value="C:dynein axonemal particle"/>
    <property type="evidence" value="ECO:0007669"/>
    <property type="project" value="UniProtKB-SubCell"/>
</dbReference>
<name>A0AAV7MLB8_PLEWA</name>
<dbReference type="PANTHER" id="PTHR22997">
    <property type="entry name" value="PIH1 DOMAIN-CONTAINING PROTEIN 1"/>
    <property type="match status" value="1"/>
</dbReference>
<feature type="compositionally biased region" description="Polar residues" evidence="4">
    <location>
        <begin position="482"/>
        <end position="493"/>
    </location>
</feature>
<dbReference type="Pfam" id="PF18201">
    <property type="entry name" value="PIH1_CS"/>
    <property type="match status" value="1"/>
</dbReference>
<dbReference type="CTD" id="55172"/>
<dbReference type="HAMAP" id="MF_03069">
    <property type="entry name" value="Kintoun"/>
    <property type="match status" value="1"/>
</dbReference>
<comment type="subcellular location">
    <subcellularLocation>
        <location evidence="3">Cytoplasm</location>
    </subcellularLocation>
    <subcellularLocation>
        <location evidence="2">Dynein axonemal particle</location>
    </subcellularLocation>
    <text evidence="3">Localizes in the apical cytoplasm around the gamma-tubulin-positive pericentriolar region, not in the cilia.</text>
</comment>
<comment type="similarity">
    <text evidence="3">Belongs to the PIH1 family. Kintoun subfamily.</text>
</comment>
<keyword evidence="8" id="KW-1185">Reference proteome</keyword>
<feature type="region of interest" description="Disordered" evidence="4">
    <location>
        <begin position="395"/>
        <end position="499"/>
    </location>
</feature>